<keyword evidence="2" id="KW-1185">Reference proteome</keyword>
<comment type="caution">
    <text evidence="1">The sequence shown here is derived from an EMBL/GenBank/DDBJ whole genome shotgun (WGS) entry which is preliminary data.</text>
</comment>
<accession>A0AAV4S2H6</accession>
<proteinExistence type="predicted"/>
<gene>
    <name evidence="1" type="ORF">CEXT_642611</name>
</gene>
<evidence type="ECO:0000313" key="1">
    <source>
        <dbReference type="EMBL" id="GIY27159.1"/>
    </source>
</evidence>
<organism evidence="1 2">
    <name type="scientific">Caerostris extrusa</name>
    <name type="common">Bark spider</name>
    <name type="synonym">Caerostris bankana</name>
    <dbReference type="NCBI Taxonomy" id="172846"/>
    <lineage>
        <taxon>Eukaryota</taxon>
        <taxon>Metazoa</taxon>
        <taxon>Ecdysozoa</taxon>
        <taxon>Arthropoda</taxon>
        <taxon>Chelicerata</taxon>
        <taxon>Arachnida</taxon>
        <taxon>Araneae</taxon>
        <taxon>Araneomorphae</taxon>
        <taxon>Entelegynae</taxon>
        <taxon>Araneoidea</taxon>
        <taxon>Araneidae</taxon>
        <taxon>Caerostris</taxon>
    </lineage>
</organism>
<dbReference type="AlphaFoldDB" id="A0AAV4S2H6"/>
<sequence length="111" mass="12704">MDTAFYEISKILTHFIQKSNRNLILAQQENANHTSKQCQPEAPAASPWTNASVLILITNTTPECVCRQQENLKPYSNNNPFPLPTYHPRSLKKTIVRLSLEKRFSSNEIYA</sequence>
<dbReference type="EMBL" id="BPLR01008784">
    <property type="protein sequence ID" value="GIY27159.1"/>
    <property type="molecule type" value="Genomic_DNA"/>
</dbReference>
<evidence type="ECO:0000313" key="2">
    <source>
        <dbReference type="Proteomes" id="UP001054945"/>
    </source>
</evidence>
<dbReference type="Proteomes" id="UP001054945">
    <property type="component" value="Unassembled WGS sequence"/>
</dbReference>
<protein>
    <submittedName>
        <fullName evidence="1">Uncharacterized protein</fullName>
    </submittedName>
</protein>
<name>A0AAV4S2H6_CAEEX</name>
<reference evidence="1 2" key="1">
    <citation type="submission" date="2021-06" db="EMBL/GenBank/DDBJ databases">
        <title>Caerostris extrusa draft genome.</title>
        <authorList>
            <person name="Kono N."/>
            <person name="Arakawa K."/>
        </authorList>
    </citation>
    <scope>NUCLEOTIDE SEQUENCE [LARGE SCALE GENOMIC DNA]</scope>
</reference>